<dbReference type="Gene3D" id="1.25.40.10">
    <property type="entry name" value="Tetratricopeptide repeat domain"/>
    <property type="match status" value="2"/>
</dbReference>
<keyword evidence="2" id="KW-0472">Membrane</keyword>
<dbReference type="InterPro" id="IPR001932">
    <property type="entry name" value="PPM-type_phosphatase-like_dom"/>
</dbReference>
<comment type="caution">
    <text evidence="4">The sequence shown here is derived from an EMBL/GenBank/DDBJ whole genome shotgun (WGS) entry which is preliminary data.</text>
</comment>
<accession>A0A2W1N2B4</accession>
<dbReference type="EMBL" id="QKSB01000003">
    <property type="protein sequence ID" value="PZE17670.1"/>
    <property type="molecule type" value="Genomic_DNA"/>
</dbReference>
<evidence type="ECO:0000259" key="3">
    <source>
        <dbReference type="SMART" id="SM00331"/>
    </source>
</evidence>
<sequence>MYKYFVLLGVLLLFPWKQLLATEDSLIKVWENPKNHDTLRFEAYKNYIWETYMFTNPDTALVLSKELYDLAEKKAISKYMVAALNHQAVAYSILGQTDQSLVLYAQSLSLAMENHNEIGAGVIYSNMGVIYTDRGAYKEAAENYFKALKIFEKKKDITRIGRLYNNLGVLYNSQKIYHLAIKYYEESLKIKETLKDPKEIGGAYLNLGAVYGNLKESEKAKTYYEQAYFYLKKAKDLVGLGNYYLNIGQLYDKSGEYNKSLNSYLRALELFTQVNDVVKITMTEIYLGGNYNKLEEKDLALMHLVSGIEKAKQYQVQSMEMIAAQELYLVFDKAQDYEKALTYLDLYHQIKDSLNSAKNQEAALNMKYQHEYDKKAIMDSLEFARIQGLNILEIEEQKAALAKARTQQIAMYGGIVLLLGLGLVMYRSYRTKKKAHDIINKQHQLLAQTHQEIKESIDYAKRLQNTILPNDLTLLEHFPNHFVLFKPKDVVSGDFYWFEYIKEKDLRIVAVADCTGHGVPGAMVSLVCATALNRSVNELGISDPGLILDMTRKLIIETFTKRKQYLRDGMDITICCLDANNLCAYSGASNSLWHFSKKAFDQRNESALTEHRVDKHSVGWTETLKPFKTQTIQLGSGDYIYLQTDGFVDQFGGPKNKKFKKKPLKEYLLSITTRDPLTQKELLLQKFNNWKGSEEQVDDVCMMGIKV</sequence>
<feature type="transmembrane region" description="Helical" evidence="2">
    <location>
        <begin position="409"/>
        <end position="426"/>
    </location>
</feature>
<organism evidence="4 5">
    <name type="scientific">Putridiphycobacter roseus</name>
    <dbReference type="NCBI Taxonomy" id="2219161"/>
    <lineage>
        <taxon>Bacteria</taxon>
        <taxon>Pseudomonadati</taxon>
        <taxon>Bacteroidota</taxon>
        <taxon>Flavobacteriia</taxon>
        <taxon>Flavobacteriales</taxon>
        <taxon>Crocinitomicaceae</taxon>
        <taxon>Putridiphycobacter</taxon>
    </lineage>
</organism>
<dbReference type="PROSITE" id="PS50005">
    <property type="entry name" value="TPR"/>
    <property type="match status" value="3"/>
</dbReference>
<evidence type="ECO:0000256" key="1">
    <source>
        <dbReference type="PROSITE-ProRule" id="PRU00339"/>
    </source>
</evidence>
<feature type="repeat" description="TPR" evidence="1">
    <location>
        <begin position="241"/>
        <end position="274"/>
    </location>
</feature>
<dbReference type="Pfam" id="PF13424">
    <property type="entry name" value="TPR_12"/>
    <property type="match status" value="2"/>
</dbReference>
<dbReference type="SMART" id="SM00331">
    <property type="entry name" value="PP2C_SIG"/>
    <property type="match status" value="1"/>
</dbReference>
<dbReference type="SUPFAM" id="SSF48452">
    <property type="entry name" value="TPR-like"/>
    <property type="match status" value="2"/>
</dbReference>
<dbReference type="Pfam" id="PF07228">
    <property type="entry name" value="SpoIIE"/>
    <property type="match status" value="1"/>
</dbReference>
<keyword evidence="2" id="KW-0812">Transmembrane</keyword>
<dbReference type="AlphaFoldDB" id="A0A2W1N2B4"/>
<protein>
    <recommendedName>
        <fullName evidence="3">PPM-type phosphatase domain-containing protein</fullName>
    </recommendedName>
</protein>
<proteinExistence type="predicted"/>
<evidence type="ECO:0000256" key="2">
    <source>
        <dbReference type="SAM" id="Phobius"/>
    </source>
</evidence>
<gene>
    <name evidence="4" type="ORF">DNU06_07520</name>
</gene>
<dbReference type="InterPro" id="IPR019734">
    <property type="entry name" value="TPR_rpt"/>
</dbReference>
<keyword evidence="2" id="KW-1133">Transmembrane helix</keyword>
<dbReference type="PANTHER" id="PTHR10098">
    <property type="entry name" value="RAPSYN-RELATED"/>
    <property type="match status" value="1"/>
</dbReference>
<keyword evidence="5" id="KW-1185">Reference proteome</keyword>
<feature type="domain" description="PPM-type phosphatase" evidence="3">
    <location>
        <begin position="478"/>
        <end position="707"/>
    </location>
</feature>
<dbReference type="InterPro" id="IPR036457">
    <property type="entry name" value="PPM-type-like_dom_sf"/>
</dbReference>
<dbReference type="SMART" id="SM00028">
    <property type="entry name" value="TPR"/>
    <property type="match status" value="5"/>
</dbReference>
<feature type="repeat" description="TPR" evidence="1">
    <location>
        <begin position="161"/>
        <end position="194"/>
    </location>
</feature>
<dbReference type="Pfam" id="PF13181">
    <property type="entry name" value="TPR_8"/>
    <property type="match status" value="1"/>
</dbReference>
<name>A0A2W1N2B4_9FLAO</name>
<dbReference type="Proteomes" id="UP000249248">
    <property type="component" value="Unassembled WGS sequence"/>
</dbReference>
<dbReference type="InterPro" id="IPR011990">
    <property type="entry name" value="TPR-like_helical_dom_sf"/>
</dbReference>
<keyword evidence="1" id="KW-0802">TPR repeat</keyword>
<evidence type="ECO:0000313" key="5">
    <source>
        <dbReference type="Proteomes" id="UP000249248"/>
    </source>
</evidence>
<dbReference type="PANTHER" id="PTHR10098:SF108">
    <property type="entry name" value="TETRATRICOPEPTIDE REPEAT PROTEIN 28"/>
    <property type="match status" value="1"/>
</dbReference>
<reference evidence="4 5" key="1">
    <citation type="submission" date="2018-06" db="EMBL/GenBank/DDBJ databases">
        <title>The draft genome sequence of Crocinitomix sp. SM1701.</title>
        <authorList>
            <person name="Zhang X."/>
        </authorList>
    </citation>
    <scope>NUCLEOTIDE SEQUENCE [LARGE SCALE GENOMIC DNA]</scope>
    <source>
        <strain evidence="4 5">SM1701</strain>
    </source>
</reference>
<dbReference type="OrthoDB" id="1119265at2"/>
<feature type="repeat" description="TPR" evidence="1">
    <location>
        <begin position="121"/>
        <end position="154"/>
    </location>
</feature>
<dbReference type="Gene3D" id="3.60.40.10">
    <property type="entry name" value="PPM-type phosphatase domain"/>
    <property type="match status" value="1"/>
</dbReference>
<dbReference type="RefSeq" id="WP_111062630.1">
    <property type="nucleotide sequence ID" value="NZ_JBHUCU010000027.1"/>
</dbReference>
<evidence type="ECO:0000313" key="4">
    <source>
        <dbReference type="EMBL" id="PZE17670.1"/>
    </source>
</evidence>